<evidence type="ECO:0000313" key="3">
    <source>
        <dbReference type="EMBL" id="SBT26300.1"/>
    </source>
</evidence>
<dbReference type="KEGG" id="odi:ODI_R0640"/>
<protein>
    <submittedName>
        <fullName evidence="3">Putative membrane protein</fullName>
    </submittedName>
</protein>
<reference evidence="4 5" key="2">
    <citation type="submission" date="2017-08" db="EMBL/GenBank/DDBJ databases">
        <authorList>
            <person name="de Groot N.N."/>
        </authorList>
    </citation>
    <scope>NUCLEOTIDE SEQUENCE [LARGE SCALE GENOMIC DNA]</scope>
    <source>
        <strain evidence="4">Orrdi1</strain>
    </source>
</reference>
<dbReference type="AlphaFoldDB" id="A0A1C3K480"/>
<dbReference type="EMBL" id="FLRC01000032">
    <property type="protein sequence ID" value="SBT26300.1"/>
    <property type="molecule type" value="Genomic_DNA"/>
</dbReference>
<accession>A0A1C3K480</accession>
<keyword evidence="1" id="KW-0472">Membrane</keyword>
<evidence type="ECO:0000259" key="2">
    <source>
        <dbReference type="Pfam" id="PF13387"/>
    </source>
</evidence>
<dbReference type="InterPro" id="IPR025178">
    <property type="entry name" value="Lnb_N"/>
</dbReference>
<proteinExistence type="predicted"/>
<dbReference type="Proteomes" id="UP000078558">
    <property type="component" value="Chromosome I"/>
</dbReference>
<evidence type="ECO:0000313" key="5">
    <source>
        <dbReference type="Proteomes" id="UP000078558"/>
    </source>
</evidence>
<evidence type="ECO:0000256" key="1">
    <source>
        <dbReference type="SAM" id="Phobius"/>
    </source>
</evidence>
<keyword evidence="1" id="KW-0812">Transmembrane</keyword>
<organism evidence="3 5">
    <name type="scientific">Orrella dioscoreae</name>
    <dbReference type="NCBI Taxonomy" id="1851544"/>
    <lineage>
        <taxon>Bacteria</taxon>
        <taxon>Pseudomonadati</taxon>
        <taxon>Pseudomonadota</taxon>
        <taxon>Betaproteobacteria</taxon>
        <taxon>Burkholderiales</taxon>
        <taxon>Alcaligenaceae</taxon>
        <taxon>Orrella</taxon>
    </lineage>
</organism>
<feature type="transmembrane region" description="Helical" evidence="1">
    <location>
        <begin position="41"/>
        <end position="59"/>
    </location>
</feature>
<gene>
    <name evidence="3" type="ORF">ODI_00803</name>
    <name evidence="4" type="ORF">ODI_R0640</name>
</gene>
<dbReference type="Pfam" id="PF13387">
    <property type="entry name" value="Lnb_N"/>
    <property type="match status" value="1"/>
</dbReference>
<dbReference type="EMBL" id="LT907988">
    <property type="protein sequence ID" value="SOE47094.1"/>
    <property type="molecule type" value="Genomic_DNA"/>
</dbReference>
<dbReference type="STRING" id="1851544.ODI_00803"/>
<keyword evidence="1" id="KW-1133">Transmembrane helix</keyword>
<feature type="transmembrane region" description="Helical" evidence="1">
    <location>
        <begin position="64"/>
        <end position="83"/>
    </location>
</feature>
<name>A0A1C3K480_9BURK</name>
<evidence type="ECO:0000313" key="4">
    <source>
        <dbReference type="EMBL" id="SOE47094.1"/>
    </source>
</evidence>
<keyword evidence="5" id="KW-1185">Reference proteome</keyword>
<sequence>MTRPRTMTTILVLASLLAVLAAAWGALALWVQFPAPPPRRILMACLWMAAMLALLVLAWQGRSLLPLIGHVLLLALLAAWWLGIQPSNTRDWADDVSRPSTGEIHGDIATLHDVRNFDWRTATDYTPRWETRQYDLSTLRDVDMILSYWTIEPIAHTLVSFGFENGERVVFSVEIRKERHESFSALGGFFKQFEASVIAADERDIVRVRSNVRNERVFLYKVQMPQPVMRSLFAAYVQEANRLSAEPRFYNTLTENCTTIVYGMMRRLVDGLPMNWRLLASGYLPAYVHARDALAPGVALDVLRERGHINARAHAAGDAPDFSQRIRAGVPGY</sequence>
<reference evidence="3 5" key="1">
    <citation type="submission" date="2016-06" db="EMBL/GenBank/DDBJ databases">
        <authorList>
            <person name="Kjaerup R.B."/>
            <person name="Dalgaard T.S."/>
            <person name="Juul-Madsen H.R."/>
        </authorList>
    </citation>
    <scope>NUCLEOTIDE SEQUENCE [LARGE SCALE GENOMIC DNA]</scope>
    <source>
        <strain evidence="3">Orrdi1</strain>
    </source>
</reference>
<feature type="domain" description="Lnb N-terminal periplasmic" evidence="2">
    <location>
        <begin position="125"/>
        <end position="281"/>
    </location>
</feature>